<accession>A0ABR4FH04</accession>
<evidence type="ECO:0000313" key="3">
    <source>
        <dbReference type="EMBL" id="KAL2782522.1"/>
    </source>
</evidence>
<dbReference type="Proteomes" id="UP001610563">
    <property type="component" value="Unassembled WGS sequence"/>
</dbReference>
<reference evidence="3 4" key="1">
    <citation type="submission" date="2024-07" db="EMBL/GenBank/DDBJ databases">
        <title>Section-level genome sequencing and comparative genomics of Aspergillus sections Usti and Cavernicolus.</title>
        <authorList>
            <consortium name="Lawrence Berkeley National Laboratory"/>
            <person name="Nybo J.L."/>
            <person name="Vesth T.C."/>
            <person name="Theobald S."/>
            <person name="Frisvad J.C."/>
            <person name="Larsen T.O."/>
            <person name="Kjaerboelling I."/>
            <person name="Rothschild-Mancinelli K."/>
            <person name="Lyhne E.K."/>
            <person name="Kogle M.E."/>
            <person name="Barry K."/>
            <person name="Clum A."/>
            <person name="Na H."/>
            <person name="Ledsgaard L."/>
            <person name="Lin J."/>
            <person name="Lipzen A."/>
            <person name="Kuo A."/>
            <person name="Riley R."/>
            <person name="Mondo S."/>
            <person name="Labutti K."/>
            <person name="Haridas S."/>
            <person name="Pangalinan J."/>
            <person name="Salamov A.A."/>
            <person name="Simmons B.A."/>
            <person name="Magnuson J.K."/>
            <person name="Chen J."/>
            <person name="Drula E."/>
            <person name="Henrissat B."/>
            <person name="Wiebenga A."/>
            <person name="Lubbers R.J."/>
            <person name="Gomes A.C."/>
            <person name="Makela M.R."/>
            <person name="Stajich J."/>
            <person name="Grigoriev I.V."/>
            <person name="Mortensen U.H."/>
            <person name="De Vries R.P."/>
            <person name="Baker S.E."/>
            <person name="Andersen M.R."/>
        </authorList>
    </citation>
    <scope>NUCLEOTIDE SEQUENCE [LARGE SCALE GENOMIC DNA]</scope>
    <source>
        <strain evidence="3 4">CBS 209.92</strain>
    </source>
</reference>
<dbReference type="EMBL" id="JBFTWV010000403">
    <property type="protein sequence ID" value="KAL2782522.1"/>
    <property type="molecule type" value="Genomic_DNA"/>
</dbReference>
<gene>
    <name evidence="3" type="ORF">BJX66DRAFT_320535</name>
</gene>
<dbReference type="InterPro" id="IPR036673">
    <property type="entry name" value="Cyanovirin-N_sf"/>
</dbReference>
<protein>
    <recommendedName>
        <fullName evidence="2">Cyanovirin-N domain-containing protein</fullName>
    </recommendedName>
</protein>
<evidence type="ECO:0000313" key="4">
    <source>
        <dbReference type="Proteomes" id="UP001610563"/>
    </source>
</evidence>
<dbReference type="InterPro" id="IPR011058">
    <property type="entry name" value="Cyanovirin-N"/>
</dbReference>
<dbReference type="SUPFAM" id="SSF51322">
    <property type="entry name" value="Cyanovirin-N"/>
    <property type="match status" value="1"/>
</dbReference>
<name>A0ABR4FH04_9EURO</name>
<dbReference type="Pfam" id="PF08881">
    <property type="entry name" value="CVNH"/>
    <property type="match status" value="1"/>
</dbReference>
<feature type="signal peptide" evidence="1">
    <location>
        <begin position="1"/>
        <end position="16"/>
    </location>
</feature>
<evidence type="ECO:0000259" key="2">
    <source>
        <dbReference type="Pfam" id="PF08881"/>
    </source>
</evidence>
<evidence type="ECO:0000256" key="1">
    <source>
        <dbReference type="SAM" id="SignalP"/>
    </source>
</evidence>
<proteinExistence type="predicted"/>
<comment type="caution">
    <text evidence="3">The sequence shown here is derived from an EMBL/GenBank/DDBJ whole genome shotgun (WGS) entry which is preliminary data.</text>
</comment>
<feature type="chain" id="PRO_5046382149" description="Cyanovirin-N domain-containing protein" evidence="1">
    <location>
        <begin position="17"/>
        <end position="162"/>
    </location>
</feature>
<organism evidence="3 4">
    <name type="scientific">Aspergillus keveii</name>
    <dbReference type="NCBI Taxonomy" id="714993"/>
    <lineage>
        <taxon>Eukaryota</taxon>
        <taxon>Fungi</taxon>
        <taxon>Dikarya</taxon>
        <taxon>Ascomycota</taxon>
        <taxon>Pezizomycotina</taxon>
        <taxon>Eurotiomycetes</taxon>
        <taxon>Eurotiomycetidae</taxon>
        <taxon>Eurotiales</taxon>
        <taxon>Aspergillaceae</taxon>
        <taxon>Aspergillus</taxon>
        <taxon>Aspergillus subgen. Nidulantes</taxon>
    </lineage>
</organism>
<dbReference type="Gene3D" id="2.30.60.10">
    <property type="entry name" value="Cyanovirin-N"/>
    <property type="match status" value="1"/>
</dbReference>
<sequence>MKILLPTILLGALASAKRFTETCEDIKISKGVNLTVRCREDNDTLSKEPDYLDVTQCVGIKIATWKNGAAISDAKLWPLDHQGENTSIYPCQNISLVPCEGARPSANPFSGYCSSTCTRFNNTNHPKYDYYINLDWYISNCDGRLVCGECPRQFNHTSSRIL</sequence>
<keyword evidence="4" id="KW-1185">Reference proteome</keyword>
<keyword evidence="1" id="KW-0732">Signal</keyword>
<feature type="domain" description="Cyanovirin-N" evidence="2">
    <location>
        <begin position="19"/>
        <end position="146"/>
    </location>
</feature>